<evidence type="ECO:0000313" key="1">
    <source>
        <dbReference type="EMBL" id="CCO44107.1"/>
    </source>
</evidence>
<name>A0AAV2VHH2_9VIBR</name>
<reference evidence="1 2" key="1">
    <citation type="journal article" date="2013" name="ISME J.">
        <title>Comparative genomics of pathogenic lineages of Vibrio nigripulchritudo identifies virulence-associated traits.</title>
        <authorList>
            <person name="Goudenege D."/>
            <person name="Labreuche Y."/>
            <person name="Krin E."/>
            <person name="Ansquer D."/>
            <person name="Mangenot S."/>
            <person name="Calteau A."/>
            <person name="Medigue C."/>
            <person name="Mazel D."/>
            <person name="Polz M.F."/>
            <person name="Le Roux F."/>
        </authorList>
    </citation>
    <scope>NUCLEOTIDE SEQUENCE [LARGE SCALE GENOMIC DNA]</scope>
    <source>
        <strain evidence="1 2">SOn1</strain>
    </source>
</reference>
<sequence length="189" mass="21341">MSQQEYFTVQHGLTVNIEPLESDFELPDNEQFVTEIPAPFLVATEFSSLDSVTEKAIGELRSSDLSHVVQLLETQNSKLNLLLTYMLSQQNDPAFSNTTSSFGASQFTYTAKSALAIGQTVRTKIFLEFPAAAIYCYGKVSECEGDDQSYKITISFTLLREEDQDLLIKAALHQQQKLLRQRSLERDRK</sequence>
<proteinExistence type="predicted"/>
<gene>
    <name evidence="1" type="ORF">VIBNISOn1_10013</name>
</gene>
<protein>
    <recommendedName>
        <fullName evidence="3">PilZ domain-containing protein</fullName>
    </recommendedName>
</protein>
<evidence type="ECO:0000313" key="2">
    <source>
        <dbReference type="Proteomes" id="UP000018211"/>
    </source>
</evidence>
<dbReference type="AlphaFoldDB" id="A0AAV2VHH2"/>
<dbReference type="GeneID" id="97541749"/>
<evidence type="ECO:0008006" key="3">
    <source>
        <dbReference type="Google" id="ProtNLM"/>
    </source>
</evidence>
<organism evidence="1 2">
    <name type="scientific">Vibrio nigripulchritudo SOn1</name>
    <dbReference type="NCBI Taxonomy" id="1238450"/>
    <lineage>
        <taxon>Bacteria</taxon>
        <taxon>Pseudomonadati</taxon>
        <taxon>Pseudomonadota</taxon>
        <taxon>Gammaproteobacteria</taxon>
        <taxon>Vibrionales</taxon>
        <taxon>Vibrionaceae</taxon>
        <taxon>Vibrio</taxon>
    </lineage>
</organism>
<dbReference type="EMBL" id="CAOF01000001">
    <property type="protein sequence ID" value="CCO44107.1"/>
    <property type="molecule type" value="Genomic_DNA"/>
</dbReference>
<accession>A0AAV2VHH2</accession>
<dbReference type="Proteomes" id="UP000018211">
    <property type="component" value="Unassembled WGS sequence"/>
</dbReference>
<dbReference type="RefSeq" id="WP_004400627.1">
    <property type="nucleotide sequence ID" value="NZ_LK391965.1"/>
</dbReference>
<comment type="caution">
    <text evidence="1">The sequence shown here is derived from an EMBL/GenBank/DDBJ whole genome shotgun (WGS) entry which is preliminary data.</text>
</comment>